<organism evidence="2 3">
    <name type="scientific">Pseudomonas cavernicola</name>
    <dbReference type="NCBI Taxonomy" id="2320866"/>
    <lineage>
        <taxon>Bacteria</taxon>
        <taxon>Pseudomonadati</taxon>
        <taxon>Pseudomonadota</taxon>
        <taxon>Gammaproteobacteria</taxon>
        <taxon>Pseudomonadales</taxon>
        <taxon>Pseudomonadaceae</taxon>
        <taxon>Pseudomonas</taxon>
    </lineage>
</organism>
<keyword evidence="3" id="KW-1185">Reference proteome</keyword>
<dbReference type="Proteomes" id="UP000284021">
    <property type="component" value="Unassembled WGS sequence"/>
</dbReference>
<dbReference type="PANTHER" id="PTHR22642:SF2">
    <property type="entry name" value="PROTEIN LONG AFTER FAR-RED 3"/>
    <property type="match status" value="1"/>
</dbReference>
<dbReference type="Gene3D" id="2.30.40.10">
    <property type="entry name" value="Urease, subunit C, domain 1"/>
    <property type="match status" value="1"/>
</dbReference>
<accession>A0A418XNN5</accession>
<dbReference type="Gene3D" id="3.20.20.140">
    <property type="entry name" value="Metal-dependent hydrolases"/>
    <property type="match status" value="1"/>
</dbReference>
<dbReference type="EMBL" id="QYUR01000002">
    <property type="protein sequence ID" value="RJG14054.1"/>
    <property type="molecule type" value="Genomic_DNA"/>
</dbReference>
<dbReference type="PANTHER" id="PTHR22642">
    <property type="entry name" value="IMIDAZOLONEPROPIONASE"/>
    <property type="match status" value="1"/>
</dbReference>
<proteinExistence type="predicted"/>
<protein>
    <recommendedName>
        <fullName evidence="1">Amidohydrolase 3 domain-containing protein</fullName>
    </recommendedName>
</protein>
<dbReference type="GO" id="GO:0016810">
    <property type="term" value="F:hydrolase activity, acting on carbon-nitrogen (but not peptide) bonds"/>
    <property type="evidence" value="ECO:0007669"/>
    <property type="project" value="InterPro"/>
</dbReference>
<name>A0A418XNN5_9PSED</name>
<evidence type="ECO:0000313" key="3">
    <source>
        <dbReference type="Proteomes" id="UP000284021"/>
    </source>
</evidence>
<evidence type="ECO:0000259" key="1">
    <source>
        <dbReference type="Pfam" id="PF07969"/>
    </source>
</evidence>
<evidence type="ECO:0000313" key="2">
    <source>
        <dbReference type="EMBL" id="RJG14054.1"/>
    </source>
</evidence>
<reference evidence="2 3" key="1">
    <citation type="submission" date="2018-09" db="EMBL/GenBank/DDBJ databases">
        <authorList>
            <person name="Zhu H."/>
        </authorList>
    </citation>
    <scope>NUCLEOTIDE SEQUENCE [LARGE SCALE GENOMIC DNA]</scope>
    <source>
        <strain evidence="2 3">K1S02-6</strain>
    </source>
</reference>
<dbReference type="Pfam" id="PF07969">
    <property type="entry name" value="Amidohydro_3"/>
    <property type="match status" value="1"/>
</dbReference>
<feature type="domain" description="Amidohydrolase 3" evidence="1">
    <location>
        <begin position="14"/>
        <end position="78"/>
    </location>
</feature>
<dbReference type="InterPro" id="IPR011059">
    <property type="entry name" value="Metal-dep_hydrolase_composite"/>
</dbReference>
<dbReference type="AlphaFoldDB" id="A0A418XNN5"/>
<dbReference type="SUPFAM" id="SSF51338">
    <property type="entry name" value="Composite domain of metallo-dependent hydrolases"/>
    <property type="match status" value="1"/>
</dbReference>
<dbReference type="RefSeq" id="WP_119954606.1">
    <property type="nucleotide sequence ID" value="NZ_QYUR01000002.1"/>
</dbReference>
<sequence>MQNTLSLGKRSLPNLEAAVQAYTLNAAYTLRQEDQTGSLEVGKQADLVVLDKNIFELPAKQIGTAKVLWTLLGGEEVYRDAAF</sequence>
<dbReference type="OrthoDB" id="9031471at2"/>
<gene>
    <name evidence="2" type="ORF">D3879_12830</name>
</gene>
<comment type="caution">
    <text evidence="2">The sequence shown here is derived from an EMBL/GenBank/DDBJ whole genome shotgun (WGS) entry which is preliminary data.</text>
</comment>
<dbReference type="InterPro" id="IPR013108">
    <property type="entry name" value="Amidohydro_3"/>
</dbReference>